<dbReference type="Gene3D" id="3.30.250.20">
    <property type="entry name" value="L1 transposable element, C-terminal domain"/>
    <property type="match status" value="1"/>
</dbReference>
<accession>A0A498MQ69</accession>
<keyword evidence="3" id="KW-1185">Reference proteome</keyword>
<protein>
    <submittedName>
        <fullName evidence="2">Sterile alpha motif domain-containing 3</fullName>
    </submittedName>
</protein>
<name>A0A498MQ69_LABRO</name>
<dbReference type="PANTHER" id="PTHR31025">
    <property type="entry name" value="SI:CH211-196P9.1-RELATED"/>
    <property type="match status" value="1"/>
</dbReference>
<feature type="coiled-coil region" evidence="1">
    <location>
        <begin position="472"/>
        <end position="499"/>
    </location>
</feature>
<evidence type="ECO:0000313" key="3">
    <source>
        <dbReference type="Proteomes" id="UP000290572"/>
    </source>
</evidence>
<dbReference type="InterPro" id="IPR042566">
    <property type="entry name" value="L1_C"/>
</dbReference>
<dbReference type="Proteomes" id="UP000290572">
    <property type="component" value="Unassembled WGS sequence"/>
</dbReference>
<proteinExistence type="predicted"/>
<reference evidence="2 3" key="1">
    <citation type="submission" date="2018-03" db="EMBL/GenBank/DDBJ databases">
        <title>Draft genome sequence of Rohu Carp (Labeo rohita).</title>
        <authorList>
            <person name="Das P."/>
            <person name="Kushwaha B."/>
            <person name="Joshi C.G."/>
            <person name="Kumar D."/>
            <person name="Nagpure N.S."/>
            <person name="Sahoo L."/>
            <person name="Das S.P."/>
            <person name="Bit A."/>
            <person name="Patnaik S."/>
            <person name="Meher P.K."/>
            <person name="Jayasankar P."/>
            <person name="Koringa P.G."/>
            <person name="Patel N.V."/>
            <person name="Hinsu A.T."/>
            <person name="Kumar R."/>
            <person name="Pandey M."/>
            <person name="Agarwal S."/>
            <person name="Srivastava S."/>
            <person name="Singh M."/>
            <person name="Iquebal M.A."/>
            <person name="Jaiswal S."/>
            <person name="Angadi U.B."/>
            <person name="Kumar N."/>
            <person name="Raza M."/>
            <person name="Shah T.M."/>
            <person name="Rai A."/>
            <person name="Jena J.K."/>
        </authorList>
    </citation>
    <scope>NUCLEOTIDE SEQUENCE [LARGE SCALE GENOMIC DNA]</scope>
    <source>
        <strain evidence="2">DASCIFA01</strain>
        <tissue evidence="2">Testis</tissue>
    </source>
</reference>
<gene>
    <name evidence="2" type="ORF">ROHU_007359</name>
</gene>
<keyword evidence="1" id="KW-0175">Coiled coil</keyword>
<sequence>MIVIRAARAKGQILFKNRPVRFYEDLATGVHKKQKEFDGLRQQFRSMGIRYGMIPPARLIVTHNGQSRIFKQPGEAENFVKALRSESGQGISAEQVESYSYKNWDNFQSDTQSSKFGVKGDCVLREALKHFHPVTGFAPDILHDLLEEACGGLPQFWRIDEIFLVNNNVSLLCSSFESWYVEHVRCYELSPMPGRLSVFQILDLNDTITLAAYFIDGRLMLSPRRYILQRTTRKITLASYPESTDELKNVLREKLDLDKNFTIQYEDPDFDGQLVSLVDINELPPKATVKLFFDGGSSSTSTTDSELLTDVSTPERVSGWPQGNFPVPAFSYEVEHILREGNSAFEKTGKVLQLTRDQKHDVLEKLAAAIYNFKAYPSDKELSKAAEALVTKHPCLKELGSDTGWFGWKTSIKFKMGNYRNKLRRAGCMEVAVNAGKRSKSSPDNEPSHLNIKRARRAEVNYLPDFPQGHDASTLEQQRVEITEEVQKAEKNLVVVDKKMQMTFALRRNEIITSSSPVKEILGRWPALRLESQVCAEFQRITNQNLTNTFYAELDRHSFRLMTLYRQRAAKTGKTADALAEFLRVHDLQDQHDVHTRRTTVLCALPVYLREDTSKFFKTCTIEDDSEEPDVDSSVALLTVVRELPDVAFQYNPEKISIILENEVVITNLQRLSDAFLLMFGLIYALDLSYPKEMANTFEFIQKVLLGLDDGKLKPRVLALKNDLLIHAQ</sequence>
<dbReference type="AlphaFoldDB" id="A0A498MQ69"/>
<dbReference type="EMBL" id="QBIY01012682">
    <property type="protein sequence ID" value="RXN19215.1"/>
    <property type="molecule type" value="Genomic_DNA"/>
</dbReference>
<evidence type="ECO:0000313" key="2">
    <source>
        <dbReference type="EMBL" id="RXN19215.1"/>
    </source>
</evidence>
<comment type="caution">
    <text evidence="2">The sequence shown here is derived from an EMBL/GenBank/DDBJ whole genome shotgun (WGS) entry which is preliminary data.</text>
</comment>
<dbReference type="PANTHER" id="PTHR31025:SF19">
    <property type="entry name" value="SI:CH73-42K18.1-RELATED"/>
    <property type="match status" value="1"/>
</dbReference>
<organism evidence="2 3">
    <name type="scientific">Labeo rohita</name>
    <name type="common">Indian major carp</name>
    <name type="synonym">Cyprinus rohita</name>
    <dbReference type="NCBI Taxonomy" id="84645"/>
    <lineage>
        <taxon>Eukaryota</taxon>
        <taxon>Metazoa</taxon>
        <taxon>Chordata</taxon>
        <taxon>Craniata</taxon>
        <taxon>Vertebrata</taxon>
        <taxon>Euteleostomi</taxon>
        <taxon>Actinopterygii</taxon>
        <taxon>Neopterygii</taxon>
        <taxon>Teleostei</taxon>
        <taxon>Ostariophysi</taxon>
        <taxon>Cypriniformes</taxon>
        <taxon>Cyprinidae</taxon>
        <taxon>Labeoninae</taxon>
        <taxon>Labeonini</taxon>
        <taxon>Labeo</taxon>
    </lineage>
</organism>
<evidence type="ECO:0000256" key="1">
    <source>
        <dbReference type="SAM" id="Coils"/>
    </source>
</evidence>